<dbReference type="Gene3D" id="1.10.150.400">
    <property type="match status" value="1"/>
</dbReference>
<dbReference type="Gene3D" id="3.40.50.1000">
    <property type="entry name" value="HAD superfamily/HAD-like"/>
    <property type="match status" value="1"/>
</dbReference>
<gene>
    <name evidence="1" type="ORF">GPLA_3500</name>
</gene>
<dbReference type="InterPro" id="IPR023214">
    <property type="entry name" value="HAD_sf"/>
</dbReference>
<evidence type="ECO:0000313" key="2">
    <source>
        <dbReference type="Proteomes" id="UP000006322"/>
    </source>
</evidence>
<dbReference type="InterPro" id="IPR036412">
    <property type="entry name" value="HAD-like_sf"/>
</dbReference>
<dbReference type="PANTHER" id="PTHR46191">
    <property type="match status" value="1"/>
</dbReference>
<dbReference type="AlphaFoldDB" id="K6YNV4"/>
<comment type="caution">
    <text evidence="1">The sequence shown here is derived from an EMBL/GenBank/DDBJ whole genome shotgun (WGS) entry which is preliminary data.</text>
</comment>
<dbReference type="EMBL" id="BAER01000107">
    <property type="protein sequence ID" value="GAC34389.1"/>
    <property type="molecule type" value="Genomic_DNA"/>
</dbReference>
<reference evidence="2" key="1">
    <citation type="journal article" date="2014" name="Environ. Microbiol.">
        <title>Comparative genomics of the marine bacterial genus Glaciecola reveals the high degree of genomic diversity and genomic characteristic for cold adaptation.</title>
        <authorList>
            <person name="Qin Q.L."/>
            <person name="Xie B.B."/>
            <person name="Yu Y."/>
            <person name="Shu Y.L."/>
            <person name="Rong J.C."/>
            <person name="Zhang Y.J."/>
            <person name="Zhao D.L."/>
            <person name="Chen X.L."/>
            <person name="Zhang X.Y."/>
            <person name="Chen B."/>
            <person name="Zhou B.C."/>
            <person name="Zhang Y.Z."/>
        </authorList>
    </citation>
    <scope>NUCLEOTIDE SEQUENCE [LARGE SCALE GENOMIC DNA]</scope>
    <source>
        <strain evidence="2">LMG 21857</strain>
    </source>
</reference>
<protein>
    <submittedName>
        <fullName evidence="1">Uncharacterized protein</fullName>
    </submittedName>
</protein>
<dbReference type="Pfam" id="PF00702">
    <property type="entry name" value="Hydrolase"/>
    <property type="match status" value="1"/>
</dbReference>
<dbReference type="PANTHER" id="PTHR46191:SF2">
    <property type="entry name" value="HALOACID DEHALOGENASE-LIKE HYDROLASE DOMAIN-CONTAINING PROTEIN 3"/>
    <property type="match status" value="1"/>
</dbReference>
<dbReference type="OrthoDB" id="9816564at2"/>
<dbReference type="Proteomes" id="UP000006322">
    <property type="component" value="Unassembled WGS sequence"/>
</dbReference>
<keyword evidence="2" id="KW-1185">Reference proteome</keyword>
<accession>K6YNV4</accession>
<dbReference type="InterPro" id="IPR051828">
    <property type="entry name" value="HAD-like_hydrolase_domain"/>
</dbReference>
<proteinExistence type="predicted"/>
<name>K6YNV4_9ALTE</name>
<dbReference type="STRING" id="1129793.GPLA_3500"/>
<dbReference type="RefSeq" id="WP_007106154.1">
    <property type="nucleotide sequence ID" value="NZ_BAER01000107.1"/>
</dbReference>
<dbReference type="SUPFAM" id="SSF56784">
    <property type="entry name" value="HAD-like"/>
    <property type="match status" value="1"/>
</dbReference>
<evidence type="ECO:0000313" key="1">
    <source>
        <dbReference type="EMBL" id="GAC34389.1"/>
    </source>
</evidence>
<sequence length="687" mass="77873">MEFSSFEQLINGQPVPLNDVGTICLDFFDTLVERKEPELAIVENLFHTFFTEHDLHLGLQQFLLLREQAYAEVSRANGIDNKDRELTTIQWYQAVLQLAGCVEFKSLGRQFSEALAKLEAANLCLNPHVKLFLSSCVERQQRLLILSDTYYTPKQFQVFLNTLEIEQYISHCYLSCELGLNKASGKMFKHVLQTEQLGKDQLIHIGDNPNGDFFQPKKLQINSFLYRRESSNLTSGKEQKRLQQALFDFGALTLGPVLIAFCCWLKTQLQEKQHVAFLARDSYFLFNLYRHLFPKTNIQYAYINRVIVNQLEYQELNKQTLEFVDRSYRAEGLEGLEKAFGLYDTSFSAALTTFCQNMECSKDSLLESDLMQAILNDKLLCEQFSLSLHRRKSSSIQYLQGLFATQSSPLALVDIGWRGTIYTVLSKHIDTPLQGFLLCSVSATQPGLTAMVDERTEGDILTTLSEYRDLIEWAGSEDKGAILYINERLKPVFANKNLLIDFAKQTVQQGIWQCLDSHKSREINRDLAFINLQNFFQDIPNDFSRAMGNVNTELGIDGTSAVSFNDMLSCNSEDPQQSTPLALQKQSLVNTFLDLVEQIQEAKQVVIYGAGSGFSFVMPHLAGKVSWVVDINSKLHGKTIQHVPIHSLKSLDAIEGILLVSVIGRKAQISPLVNGLSCKVIFLEDFL</sequence>
<organism evidence="1 2">
    <name type="scientific">Paraglaciecola polaris LMG 21857</name>
    <dbReference type="NCBI Taxonomy" id="1129793"/>
    <lineage>
        <taxon>Bacteria</taxon>
        <taxon>Pseudomonadati</taxon>
        <taxon>Pseudomonadota</taxon>
        <taxon>Gammaproteobacteria</taxon>
        <taxon>Alteromonadales</taxon>
        <taxon>Alteromonadaceae</taxon>
        <taxon>Paraglaciecola</taxon>
    </lineage>
</organism>